<feature type="compositionally biased region" description="Basic and acidic residues" evidence="12">
    <location>
        <begin position="394"/>
        <end position="406"/>
    </location>
</feature>
<comment type="catalytic activity">
    <reaction evidence="8">
        <text>ATP + H2O = ADP + phosphate + H(+)</text>
        <dbReference type="Rhea" id="RHEA:13065"/>
        <dbReference type="ChEBI" id="CHEBI:15377"/>
        <dbReference type="ChEBI" id="CHEBI:15378"/>
        <dbReference type="ChEBI" id="CHEBI:30616"/>
        <dbReference type="ChEBI" id="CHEBI:43474"/>
        <dbReference type="ChEBI" id="CHEBI:456216"/>
        <dbReference type="EC" id="3.6.4.13"/>
    </reaction>
</comment>
<dbReference type="PATRIC" id="fig|1166018.3.peg.2602"/>
<evidence type="ECO:0000256" key="4">
    <source>
        <dbReference type="ARBA" id="ARBA00022801"/>
    </source>
</evidence>
<proteinExistence type="inferred from homology"/>
<dbReference type="KEGG" id="fae:FAES_0886"/>
<dbReference type="PANTHER" id="PTHR47959">
    <property type="entry name" value="ATP-DEPENDENT RNA HELICASE RHLE-RELATED"/>
    <property type="match status" value="1"/>
</dbReference>
<dbReference type="HOGENOM" id="CLU_003041_28_3_10"/>
<dbReference type="PROSITE" id="PS00039">
    <property type="entry name" value="DEAD_ATP_HELICASE"/>
    <property type="match status" value="1"/>
</dbReference>
<dbReference type="InterPro" id="IPR027417">
    <property type="entry name" value="P-loop_NTPase"/>
</dbReference>
<dbReference type="Pfam" id="PF00271">
    <property type="entry name" value="Helicase_C"/>
    <property type="match status" value="1"/>
</dbReference>
<dbReference type="GO" id="GO:0005524">
    <property type="term" value="F:ATP binding"/>
    <property type="evidence" value="ECO:0007669"/>
    <property type="project" value="UniProtKB-KW"/>
</dbReference>
<evidence type="ECO:0000256" key="3">
    <source>
        <dbReference type="ARBA" id="ARBA00022741"/>
    </source>
</evidence>
<feature type="domain" description="DEAD-box RNA helicase Q" evidence="15">
    <location>
        <begin position="1"/>
        <end position="29"/>
    </location>
</feature>
<evidence type="ECO:0000259" key="13">
    <source>
        <dbReference type="PROSITE" id="PS51192"/>
    </source>
</evidence>
<feature type="compositionally biased region" description="Basic and acidic residues" evidence="12">
    <location>
        <begin position="426"/>
        <end position="449"/>
    </location>
</feature>
<keyword evidence="2" id="KW-0963">Cytoplasm</keyword>
<dbReference type="GO" id="GO:0009266">
    <property type="term" value="P:response to temperature stimulus"/>
    <property type="evidence" value="ECO:0007669"/>
    <property type="project" value="UniProtKB-ARBA"/>
</dbReference>
<dbReference type="Proteomes" id="UP000011058">
    <property type="component" value="Chromosome"/>
</dbReference>
<evidence type="ECO:0000313" key="17">
    <source>
        <dbReference type="Proteomes" id="UP000011058"/>
    </source>
</evidence>
<accession>I0K444</accession>
<protein>
    <recommendedName>
        <fullName evidence="9">DEAD-box ATP-dependent RNA helicase RhpA</fullName>
        <ecNumber evidence="1">3.6.4.13</ecNumber>
    </recommendedName>
</protein>
<dbReference type="Gene3D" id="3.40.50.300">
    <property type="entry name" value="P-loop containing nucleotide triphosphate hydrolases"/>
    <property type="match status" value="2"/>
</dbReference>
<evidence type="ECO:0000256" key="8">
    <source>
        <dbReference type="ARBA" id="ARBA00047984"/>
    </source>
</evidence>
<dbReference type="InterPro" id="IPR014014">
    <property type="entry name" value="RNA_helicase_DEAD_Q_motif"/>
</dbReference>
<evidence type="ECO:0000256" key="11">
    <source>
        <dbReference type="RuleBase" id="RU000492"/>
    </source>
</evidence>
<evidence type="ECO:0000256" key="5">
    <source>
        <dbReference type="ARBA" id="ARBA00022806"/>
    </source>
</evidence>
<dbReference type="CDD" id="cd18787">
    <property type="entry name" value="SF2_C_DEAD"/>
    <property type="match status" value="1"/>
</dbReference>
<dbReference type="InterPro" id="IPR001650">
    <property type="entry name" value="Helicase_C-like"/>
</dbReference>
<feature type="region of interest" description="Disordered" evidence="12">
    <location>
        <begin position="372"/>
        <end position="517"/>
    </location>
</feature>
<dbReference type="InterPro" id="IPR044742">
    <property type="entry name" value="DEAD/DEAH_RhlB"/>
</dbReference>
<gene>
    <name evidence="16" type="primary">rhlE1</name>
    <name evidence="16" type="ORF">FAES_0886</name>
</gene>
<feature type="domain" description="Helicase ATP-binding" evidence="13">
    <location>
        <begin position="32"/>
        <end position="208"/>
    </location>
</feature>
<dbReference type="SMART" id="SM00490">
    <property type="entry name" value="HELICc"/>
    <property type="match status" value="1"/>
</dbReference>
<dbReference type="EMBL" id="HE796683">
    <property type="protein sequence ID" value="CCG98897.1"/>
    <property type="molecule type" value="Genomic_DNA"/>
</dbReference>
<keyword evidence="17" id="KW-1185">Reference proteome</keyword>
<dbReference type="GO" id="GO:0003724">
    <property type="term" value="F:RNA helicase activity"/>
    <property type="evidence" value="ECO:0007669"/>
    <property type="project" value="UniProtKB-EC"/>
</dbReference>
<dbReference type="SUPFAM" id="SSF52540">
    <property type="entry name" value="P-loop containing nucleoside triphosphate hydrolases"/>
    <property type="match status" value="1"/>
</dbReference>
<dbReference type="eggNOG" id="COG0513">
    <property type="taxonomic scope" value="Bacteria"/>
</dbReference>
<dbReference type="SMART" id="SM00487">
    <property type="entry name" value="DEXDc"/>
    <property type="match status" value="1"/>
</dbReference>
<dbReference type="CDD" id="cd00268">
    <property type="entry name" value="DEADc"/>
    <property type="match status" value="1"/>
</dbReference>
<organism evidence="16 17">
    <name type="scientific">Fibrella aestuarina BUZ 2</name>
    <dbReference type="NCBI Taxonomy" id="1166018"/>
    <lineage>
        <taxon>Bacteria</taxon>
        <taxon>Pseudomonadati</taxon>
        <taxon>Bacteroidota</taxon>
        <taxon>Cytophagia</taxon>
        <taxon>Cytophagales</taxon>
        <taxon>Spirosomataceae</taxon>
        <taxon>Fibrella</taxon>
    </lineage>
</organism>
<dbReference type="AlphaFoldDB" id="I0K444"/>
<dbReference type="GO" id="GO:0042255">
    <property type="term" value="P:ribosome assembly"/>
    <property type="evidence" value="ECO:0007669"/>
    <property type="project" value="UniProtKB-ARBA"/>
</dbReference>
<evidence type="ECO:0000259" key="15">
    <source>
        <dbReference type="PROSITE" id="PS51195"/>
    </source>
</evidence>
<dbReference type="STRING" id="1166018.FAES_0886"/>
<name>I0K444_9BACT</name>
<dbReference type="RefSeq" id="WP_015329997.1">
    <property type="nucleotide sequence ID" value="NC_020054.1"/>
</dbReference>
<evidence type="ECO:0000256" key="6">
    <source>
        <dbReference type="ARBA" id="ARBA00022840"/>
    </source>
</evidence>
<evidence type="ECO:0000256" key="10">
    <source>
        <dbReference type="PROSITE-ProRule" id="PRU00552"/>
    </source>
</evidence>
<dbReference type="InterPro" id="IPR000629">
    <property type="entry name" value="RNA-helicase_DEAD-box_CS"/>
</dbReference>
<evidence type="ECO:0000256" key="9">
    <source>
        <dbReference type="ARBA" id="ARBA00074363"/>
    </source>
</evidence>
<dbReference type="FunFam" id="3.40.50.300:FF:000108">
    <property type="entry name" value="ATP-dependent RNA helicase RhlE"/>
    <property type="match status" value="1"/>
</dbReference>
<dbReference type="PROSITE" id="PS51194">
    <property type="entry name" value="HELICASE_CTER"/>
    <property type="match status" value="1"/>
</dbReference>
<evidence type="ECO:0000256" key="7">
    <source>
        <dbReference type="ARBA" id="ARBA00038437"/>
    </source>
</evidence>
<keyword evidence="3 11" id="KW-0547">Nucleotide-binding</keyword>
<dbReference type="PROSITE" id="PS51195">
    <property type="entry name" value="Q_MOTIF"/>
    <property type="match status" value="1"/>
</dbReference>
<evidence type="ECO:0000256" key="12">
    <source>
        <dbReference type="SAM" id="MobiDB-lite"/>
    </source>
</evidence>
<dbReference type="InterPro" id="IPR050079">
    <property type="entry name" value="DEAD_box_RNA_helicase"/>
</dbReference>
<evidence type="ECO:0000313" key="16">
    <source>
        <dbReference type="EMBL" id="CCG98897.1"/>
    </source>
</evidence>
<keyword evidence="4 11" id="KW-0378">Hydrolase</keyword>
<reference evidence="16 17" key="1">
    <citation type="journal article" date="2012" name="J. Bacteriol.">
        <title>Genome Sequence of Fibrella aestuarina BUZ 2T, a Filamentous Marine Bacterium.</title>
        <authorList>
            <person name="Filippini M."/>
            <person name="Qi W."/>
            <person name="Blom J."/>
            <person name="Goesmann A."/>
            <person name="Smits T.H."/>
            <person name="Bagheri H.C."/>
        </authorList>
    </citation>
    <scope>NUCLEOTIDE SEQUENCE [LARGE SCALE GENOMIC DNA]</scope>
    <source>
        <strain evidence="17">BUZ 2T</strain>
    </source>
</reference>
<dbReference type="GO" id="GO:0005829">
    <property type="term" value="C:cytosol"/>
    <property type="evidence" value="ECO:0007669"/>
    <property type="project" value="TreeGrafter"/>
</dbReference>
<evidence type="ECO:0000256" key="2">
    <source>
        <dbReference type="ARBA" id="ARBA00022490"/>
    </source>
</evidence>
<evidence type="ECO:0000256" key="1">
    <source>
        <dbReference type="ARBA" id="ARBA00012552"/>
    </source>
</evidence>
<dbReference type="PANTHER" id="PTHR47959:SF13">
    <property type="entry name" value="ATP-DEPENDENT RNA HELICASE RHLE"/>
    <property type="match status" value="1"/>
</dbReference>
<dbReference type="GO" id="GO:0016887">
    <property type="term" value="F:ATP hydrolysis activity"/>
    <property type="evidence" value="ECO:0007669"/>
    <property type="project" value="RHEA"/>
</dbReference>
<feature type="short sequence motif" description="Q motif" evidence="10">
    <location>
        <begin position="1"/>
        <end position="29"/>
    </location>
</feature>
<comment type="similarity">
    <text evidence="7 11">Belongs to the DEAD box helicase family.</text>
</comment>
<dbReference type="PROSITE" id="PS51192">
    <property type="entry name" value="HELICASE_ATP_BIND_1"/>
    <property type="match status" value="1"/>
</dbReference>
<dbReference type="OrthoDB" id="974172at2"/>
<sequence length="517" mass="57531">MNFNDLAIIAPILKALAEEGYTTPTPIQEQAIPHVNAGRDLLGCAQTGTGKTAAFSIPTLQRLYTKKQSGDWSNKIKALILTPTRELAIQIDESLAAYGRHVGLRHTVIFGGVGQKPQTDALARGVDILTATPGRLLDLMNQGFVNLKGIEFFVLDEADRMLDMGFIHDVRKVLAVLPNKRQSLFFSATMPPEIVKLADTILTDPVKVEVTPVSSTADTVRQSVYLVERDNKRNLLRHILEDKAIESALVFTRTKHGADKVAEFLNKQGIKTEAIHGNKAQNARQRALSNFKERTTRVLVATDIAARGIDVDNLSHVINFELPNIPESYVHRIGRTGRAGASGIAISFCETDERAYLKDIQKLIGRKVPVEVANNPFPSDNRDPIEVAKPPKPNQREPREPREARNGRANQPRRAEKGPQQQNRPELVRASEQRTQRTDDTQSTRRPDQVRSANGQKPRGEGNAQPAGRNDNRNRSNNNRGQKPAPRDSGSSASEDDRWRPWTSYLSTSPDRFDKKK</sequence>
<evidence type="ECO:0000259" key="14">
    <source>
        <dbReference type="PROSITE" id="PS51194"/>
    </source>
</evidence>
<dbReference type="EC" id="3.6.4.13" evidence="1"/>
<dbReference type="GO" id="GO:0003676">
    <property type="term" value="F:nucleic acid binding"/>
    <property type="evidence" value="ECO:0007669"/>
    <property type="project" value="InterPro"/>
</dbReference>
<feature type="domain" description="Helicase C-terminal" evidence="14">
    <location>
        <begin position="219"/>
        <end position="385"/>
    </location>
</feature>
<dbReference type="Pfam" id="PF00270">
    <property type="entry name" value="DEAD"/>
    <property type="match status" value="1"/>
</dbReference>
<keyword evidence="5 11" id="KW-0347">Helicase</keyword>
<dbReference type="InterPro" id="IPR014001">
    <property type="entry name" value="Helicase_ATP-bd"/>
</dbReference>
<keyword evidence="6 11" id="KW-0067">ATP-binding</keyword>
<dbReference type="InterPro" id="IPR011545">
    <property type="entry name" value="DEAD/DEAH_box_helicase_dom"/>
</dbReference>